<dbReference type="CDD" id="cd19500">
    <property type="entry name" value="RecA-like_Lon"/>
    <property type="match status" value="1"/>
</dbReference>
<dbReference type="FunFam" id="3.40.50.300:FF:000382">
    <property type="entry name" value="Lon protease homolog 2, peroxisomal"/>
    <property type="match status" value="1"/>
</dbReference>
<dbReference type="HAMAP" id="MF_01973">
    <property type="entry name" value="lon_bact"/>
    <property type="match status" value="1"/>
</dbReference>
<protein>
    <recommendedName>
        <fullName evidence="9 10">Lon protease</fullName>
        <ecNumber evidence="9 10">3.4.21.53</ecNumber>
    </recommendedName>
    <alternativeName>
        <fullName evidence="9">ATP-dependent protease La</fullName>
    </alternativeName>
</protein>
<keyword evidence="2 9" id="KW-0963">Cytoplasm</keyword>
<keyword evidence="6 9" id="KW-0720">Serine protease</keyword>
<keyword evidence="3 9" id="KW-0645">Protease</keyword>
<dbReference type="SUPFAM" id="SSF54211">
    <property type="entry name" value="Ribosomal protein S5 domain 2-like"/>
    <property type="match status" value="1"/>
</dbReference>
<dbReference type="OrthoDB" id="9803599at2"/>
<feature type="active site" evidence="9 11">
    <location>
        <position position="794"/>
    </location>
</feature>
<comment type="catalytic activity">
    <reaction evidence="9 10 13">
        <text>Hydrolysis of proteins in presence of ATP.</text>
        <dbReference type="EC" id="3.4.21.53"/>
    </reaction>
</comment>
<dbReference type="InterPro" id="IPR020568">
    <property type="entry name" value="Ribosomal_Su5_D2-typ_SF"/>
</dbReference>
<dbReference type="InterPro" id="IPR004815">
    <property type="entry name" value="Lon_bac/euk-typ"/>
</dbReference>
<evidence type="ECO:0000256" key="15">
    <source>
        <dbReference type="SAM" id="MobiDB-lite"/>
    </source>
</evidence>
<evidence type="ECO:0000256" key="1">
    <source>
        <dbReference type="ARBA" id="ARBA00004496"/>
    </source>
</evidence>
<dbReference type="PIRSF" id="PIRSF001174">
    <property type="entry name" value="Lon_proteas"/>
    <property type="match status" value="1"/>
</dbReference>
<evidence type="ECO:0000256" key="8">
    <source>
        <dbReference type="ARBA" id="ARBA00023016"/>
    </source>
</evidence>
<evidence type="ECO:0000256" key="9">
    <source>
        <dbReference type="HAMAP-Rule" id="MF_01973"/>
    </source>
</evidence>
<dbReference type="PRINTS" id="PR00830">
    <property type="entry name" value="ENDOLAPTASE"/>
</dbReference>
<dbReference type="InterPro" id="IPR003111">
    <property type="entry name" value="Lon_prtase_N"/>
</dbReference>
<comment type="function">
    <text evidence="9">ATP-dependent serine protease that mediates the selective degradation of mutant and abnormal proteins as well as certain short-lived regulatory proteins. Required for cellular homeostasis and for survival from DNA damage and developmental changes induced by stress. Degrades polypeptides processively to yield small peptide fragments that are 5 to 10 amino acids long. Binds to DNA in a double-stranded, site-specific manner.</text>
</comment>
<dbReference type="GO" id="GO:0034605">
    <property type="term" value="P:cellular response to heat"/>
    <property type="evidence" value="ECO:0007669"/>
    <property type="project" value="UniProtKB-UniRule"/>
</dbReference>
<dbReference type="PROSITE" id="PS01046">
    <property type="entry name" value="LON_SER"/>
    <property type="match status" value="1"/>
</dbReference>
<dbReference type="InterPro" id="IPR054594">
    <property type="entry name" value="Lon_lid"/>
</dbReference>
<dbReference type="Gene3D" id="3.40.50.300">
    <property type="entry name" value="P-loop containing nucleotide triphosphate hydrolases"/>
    <property type="match status" value="1"/>
</dbReference>
<keyword evidence="19" id="KW-1185">Reference proteome</keyword>
<feature type="domain" description="Lon proteolytic" evidence="16">
    <location>
        <begin position="664"/>
        <end position="846"/>
    </location>
</feature>
<evidence type="ECO:0000313" key="18">
    <source>
        <dbReference type="EMBL" id="SDE88104.1"/>
    </source>
</evidence>
<evidence type="ECO:0000256" key="4">
    <source>
        <dbReference type="ARBA" id="ARBA00022741"/>
    </source>
</evidence>
<comment type="induction">
    <text evidence="9">By heat shock.</text>
</comment>
<evidence type="ECO:0000256" key="2">
    <source>
        <dbReference type="ARBA" id="ARBA00022490"/>
    </source>
</evidence>
<feature type="region of interest" description="Disordered" evidence="15">
    <location>
        <begin position="1"/>
        <end position="20"/>
    </location>
</feature>
<evidence type="ECO:0000256" key="11">
    <source>
        <dbReference type="PIRSR" id="PIRSR001174-1"/>
    </source>
</evidence>
<dbReference type="GO" id="GO:0004176">
    <property type="term" value="F:ATP-dependent peptidase activity"/>
    <property type="evidence" value="ECO:0007669"/>
    <property type="project" value="UniProtKB-UniRule"/>
</dbReference>
<organism evidence="18 19">
    <name type="scientific">Terriglobus roseus</name>
    <dbReference type="NCBI Taxonomy" id="392734"/>
    <lineage>
        <taxon>Bacteria</taxon>
        <taxon>Pseudomonadati</taxon>
        <taxon>Acidobacteriota</taxon>
        <taxon>Terriglobia</taxon>
        <taxon>Terriglobales</taxon>
        <taxon>Acidobacteriaceae</taxon>
        <taxon>Terriglobus</taxon>
    </lineage>
</organism>
<dbReference type="SMART" id="SM00382">
    <property type="entry name" value="AAA"/>
    <property type="match status" value="1"/>
</dbReference>
<comment type="similarity">
    <text evidence="9 10 13 14">Belongs to the peptidase S16 family.</text>
</comment>
<reference evidence="18 19" key="1">
    <citation type="submission" date="2016-10" db="EMBL/GenBank/DDBJ databases">
        <authorList>
            <person name="de Groot N.N."/>
        </authorList>
    </citation>
    <scope>NUCLEOTIDE SEQUENCE [LARGE SCALE GENOMIC DNA]</scope>
    <source>
        <strain evidence="18 19">GAS232</strain>
    </source>
</reference>
<feature type="compositionally biased region" description="Polar residues" evidence="15">
    <location>
        <begin position="1"/>
        <end position="13"/>
    </location>
</feature>
<evidence type="ECO:0000313" key="19">
    <source>
        <dbReference type="Proteomes" id="UP000182427"/>
    </source>
</evidence>
<dbReference type="AlphaFoldDB" id="A0A1G7GJ13"/>
<evidence type="ECO:0000256" key="10">
    <source>
        <dbReference type="PIRNR" id="PIRNR001174"/>
    </source>
</evidence>
<dbReference type="Gene3D" id="1.10.8.60">
    <property type="match status" value="1"/>
</dbReference>
<dbReference type="Proteomes" id="UP000182427">
    <property type="component" value="Chromosome I"/>
</dbReference>
<dbReference type="InterPro" id="IPR046336">
    <property type="entry name" value="Lon_prtase_N_sf"/>
</dbReference>
<dbReference type="PANTHER" id="PTHR10046">
    <property type="entry name" value="ATP DEPENDENT LON PROTEASE FAMILY MEMBER"/>
    <property type="match status" value="1"/>
</dbReference>
<accession>A0A1G7GJ13</accession>
<dbReference type="GO" id="GO:0005524">
    <property type="term" value="F:ATP binding"/>
    <property type="evidence" value="ECO:0007669"/>
    <property type="project" value="UniProtKB-UniRule"/>
</dbReference>
<evidence type="ECO:0000256" key="7">
    <source>
        <dbReference type="ARBA" id="ARBA00022840"/>
    </source>
</evidence>
<keyword evidence="8 9" id="KW-0346">Stress response</keyword>
<dbReference type="GO" id="GO:0004252">
    <property type="term" value="F:serine-type endopeptidase activity"/>
    <property type="evidence" value="ECO:0007669"/>
    <property type="project" value="UniProtKB-UniRule"/>
</dbReference>
<dbReference type="SUPFAM" id="SSF52540">
    <property type="entry name" value="P-loop containing nucleoside triphosphate hydrolases"/>
    <property type="match status" value="1"/>
</dbReference>
<gene>
    <name evidence="9" type="primary">lon</name>
    <name evidence="18" type="ORF">SAMN05444167_0713</name>
</gene>
<evidence type="ECO:0000256" key="13">
    <source>
        <dbReference type="PROSITE-ProRule" id="PRU01122"/>
    </source>
</evidence>
<dbReference type="RefSeq" id="WP_083343938.1">
    <property type="nucleotide sequence ID" value="NZ_LT629690.1"/>
</dbReference>
<dbReference type="GO" id="GO:0005737">
    <property type="term" value="C:cytoplasm"/>
    <property type="evidence" value="ECO:0007669"/>
    <property type="project" value="UniProtKB-SubCell"/>
</dbReference>
<dbReference type="InterPro" id="IPR027065">
    <property type="entry name" value="Lon_Prtase"/>
</dbReference>
<dbReference type="Gene3D" id="3.30.230.10">
    <property type="match status" value="1"/>
</dbReference>
<dbReference type="InterPro" id="IPR015947">
    <property type="entry name" value="PUA-like_sf"/>
</dbReference>
<dbReference type="Pfam" id="PF02190">
    <property type="entry name" value="LON_substr_bdg"/>
    <property type="match status" value="1"/>
</dbReference>
<dbReference type="InterPro" id="IPR003593">
    <property type="entry name" value="AAA+_ATPase"/>
</dbReference>
<comment type="subunit">
    <text evidence="9 10">Homohexamer. Organized in a ring with a central cavity.</text>
</comment>
<dbReference type="SUPFAM" id="SSF88697">
    <property type="entry name" value="PUA domain-like"/>
    <property type="match status" value="1"/>
</dbReference>
<dbReference type="Pfam" id="PF22667">
    <property type="entry name" value="Lon_lid"/>
    <property type="match status" value="1"/>
</dbReference>
<feature type="domain" description="Lon N-terminal" evidence="17">
    <location>
        <begin position="25"/>
        <end position="219"/>
    </location>
</feature>
<dbReference type="GO" id="GO:0043565">
    <property type="term" value="F:sequence-specific DNA binding"/>
    <property type="evidence" value="ECO:0007669"/>
    <property type="project" value="UniProtKB-UniRule"/>
</dbReference>
<dbReference type="InterPro" id="IPR027417">
    <property type="entry name" value="P-loop_NTPase"/>
</dbReference>
<dbReference type="InterPro" id="IPR003959">
    <property type="entry name" value="ATPase_AAA_core"/>
</dbReference>
<evidence type="ECO:0000256" key="5">
    <source>
        <dbReference type="ARBA" id="ARBA00022801"/>
    </source>
</evidence>
<dbReference type="Pfam" id="PF00004">
    <property type="entry name" value="AAA"/>
    <property type="match status" value="1"/>
</dbReference>
<sequence length="866" mass="95692">MSNDFVSVIQPTASDPDRKRSARALPVLPVRDTVLFPHAVLPLTVGRDSSIQLIQSLGDEKTILVVAQRDARQDTPDASELHQTGTLATIHKVVKMPNQSLFVFTEGTERIRLGEFEQRTPFLTASYELVPDNDAEKTPELEAMQRNVVSQFQQIVAASPTLSDDLQTIALNIEEPGRLADFIGSSLPFLTTADKQELLETTDVEARMERLNKHLVKELEVQQLRSKIQNEVQDAVQQSQREYYLREQQKAISKELGETDETNKAIEELRAKIEAAGMPEDTKKEALKELNRLQRMNPAQPDYSMTRSYIEWLAVLPWAKSSGKQVDIPQAAAFLDEDHYGLQKVKDRILDYLSVRRLKPDMKGPILCFVGPPGVGKTSLGKSIARALGRKFARISLGGMHDEAEIRGHRRTYIGAMPGQIIQNLKRVETNDPVFMLDEIDKLGRDFRGDPASALLETLDPAQNGTFRDNYLDQPFDLSKVLFICTANQLDPIPAPLLDRMEIIELTGYTEEEKISIAERYLAPRQIKENGIDGDEPKEKDHKAGNGVPVAAVSDDRGDLLSGDAAVAHSTAESSPEVPESQLPKQTAEPKIIFPRESLGIIARHYTREAGVRRLEQLIGTVCRKQARRIAEGKTETLTVTPEVIREFLGGYKVRVDTEIAERTKRAGVAVGLAWTPVGGDVLFIEANKMKGKGSFQITGQIGDVMKESMQAALTWVRSNATKLGLDEDVLKDIDLHLHVPAGAIPKDGPSAGVTMATAIVSLLTDMPVRPLLAMTGEITLSGNVLPVGGIKEKFLAAKRAGVKDVILPIDVKPNVEEDLTADQIEGITIHYASRIEDVLAVALPHTMNELKKDTEVREELVHQAA</sequence>
<feature type="region of interest" description="Disordered" evidence="15">
    <location>
        <begin position="528"/>
        <end position="554"/>
    </location>
</feature>
<dbReference type="GO" id="GO:0016887">
    <property type="term" value="F:ATP hydrolysis activity"/>
    <property type="evidence" value="ECO:0007669"/>
    <property type="project" value="UniProtKB-UniRule"/>
</dbReference>
<comment type="subcellular location">
    <subcellularLocation>
        <location evidence="1 9 10">Cytoplasm</location>
    </subcellularLocation>
</comment>
<keyword evidence="5 9" id="KW-0378">Hydrolase</keyword>
<dbReference type="NCBIfam" id="TIGR00763">
    <property type="entry name" value="lon"/>
    <property type="match status" value="1"/>
</dbReference>
<evidence type="ECO:0000259" key="16">
    <source>
        <dbReference type="PROSITE" id="PS51786"/>
    </source>
</evidence>
<dbReference type="Gene3D" id="1.20.58.1480">
    <property type="match status" value="1"/>
</dbReference>
<feature type="binding site" evidence="9 12">
    <location>
        <begin position="371"/>
        <end position="378"/>
    </location>
    <ligand>
        <name>ATP</name>
        <dbReference type="ChEBI" id="CHEBI:30616"/>
    </ligand>
</feature>
<evidence type="ECO:0000259" key="17">
    <source>
        <dbReference type="PROSITE" id="PS51787"/>
    </source>
</evidence>
<dbReference type="FunFam" id="1.20.5.5270:FF:000002">
    <property type="entry name" value="Lon protease homolog"/>
    <property type="match status" value="1"/>
</dbReference>
<evidence type="ECO:0000256" key="3">
    <source>
        <dbReference type="ARBA" id="ARBA00022670"/>
    </source>
</evidence>
<feature type="compositionally biased region" description="Basic and acidic residues" evidence="15">
    <location>
        <begin position="528"/>
        <end position="544"/>
    </location>
</feature>
<evidence type="ECO:0000256" key="6">
    <source>
        <dbReference type="ARBA" id="ARBA00022825"/>
    </source>
</evidence>
<dbReference type="EMBL" id="LT629690">
    <property type="protein sequence ID" value="SDE88104.1"/>
    <property type="molecule type" value="Genomic_DNA"/>
</dbReference>
<dbReference type="PROSITE" id="PS51786">
    <property type="entry name" value="LON_PROTEOLYTIC"/>
    <property type="match status" value="1"/>
</dbReference>
<feature type="region of interest" description="Disordered" evidence="15">
    <location>
        <begin position="566"/>
        <end position="587"/>
    </location>
</feature>
<name>A0A1G7GJ13_9BACT</name>
<dbReference type="InterPro" id="IPR027543">
    <property type="entry name" value="Lon_bac"/>
</dbReference>
<keyword evidence="4 9" id="KW-0547">Nucleotide-binding</keyword>
<dbReference type="Gene3D" id="1.20.5.5270">
    <property type="match status" value="1"/>
</dbReference>
<keyword evidence="7 9" id="KW-0067">ATP-binding</keyword>
<proteinExistence type="evidence at transcript level"/>
<feature type="active site" evidence="9 11">
    <location>
        <position position="751"/>
    </location>
</feature>
<dbReference type="InterPro" id="IPR008269">
    <property type="entry name" value="Lon_proteolytic"/>
</dbReference>
<evidence type="ECO:0000256" key="14">
    <source>
        <dbReference type="RuleBase" id="RU000591"/>
    </source>
</evidence>
<evidence type="ECO:0000256" key="12">
    <source>
        <dbReference type="PIRSR" id="PIRSR001174-2"/>
    </source>
</evidence>
<dbReference type="Pfam" id="PF05362">
    <property type="entry name" value="Lon_C"/>
    <property type="match status" value="1"/>
</dbReference>
<dbReference type="InterPro" id="IPR008268">
    <property type="entry name" value="Peptidase_S16_AS"/>
</dbReference>
<dbReference type="InterPro" id="IPR014721">
    <property type="entry name" value="Ribsml_uS5_D2-typ_fold_subgr"/>
</dbReference>
<dbReference type="Gene3D" id="2.30.130.40">
    <property type="entry name" value="LON domain-like"/>
    <property type="match status" value="1"/>
</dbReference>
<dbReference type="EC" id="3.4.21.53" evidence="9 10"/>
<dbReference type="SMART" id="SM00464">
    <property type="entry name" value="LON"/>
    <property type="match status" value="1"/>
</dbReference>
<dbReference type="PROSITE" id="PS51787">
    <property type="entry name" value="LON_N"/>
    <property type="match status" value="1"/>
</dbReference>
<dbReference type="GO" id="GO:0006515">
    <property type="term" value="P:protein quality control for misfolded or incompletely synthesized proteins"/>
    <property type="evidence" value="ECO:0007669"/>
    <property type="project" value="UniProtKB-UniRule"/>
</dbReference>